<feature type="compositionally biased region" description="Polar residues" evidence="1">
    <location>
        <begin position="7"/>
        <end position="21"/>
    </location>
</feature>
<proteinExistence type="predicted"/>
<evidence type="ECO:0000313" key="3">
    <source>
        <dbReference type="Proteomes" id="UP000226192"/>
    </source>
</evidence>
<gene>
    <name evidence="2" type="ORF">CDD81_4354</name>
</gene>
<accession>A0A2C5XNK1</accession>
<dbReference type="OrthoDB" id="418495at2759"/>
<evidence type="ECO:0000313" key="2">
    <source>
        <dbReference type="EMBL" id="PHH58825.1"/>
    </source>
</evidence>
<feature type="compositionally biased region" description="Polar residues" evidence="1">
    <location>
        <begin position="230"/>
        <end position="241"/>
    </location>
</feature>
<evidence type="ECO:0000256" key="1">
    <source>
        <dbReference type="SAM" id="MobiDB-lite"/>
    </source>
</evidence>
<feature type="region of interest" description="Disordered" evidence="1">
    <location>
        <begin position="102"/>
        <end position="140"/>
    </location>
</feature>
<dbReference type="AlphaFoldDB" id="A0A2C5XNK1"/>
<feature type="compositionally biased region" description="Low complexity" evidence="1">
    <location>
        <begin position="54"/>
        <end position="69"/>
    </location>
</feature>
<feature type="compositionally biased region" description="Polar residues" evidence="1">
    <location>
        <begin position="36"/>
        <end position="53"/>
    </location>
</feature>
<dbReference type="Proteomes" id="UP000226192">
    <property type="component" value="Unassembled WGS sequence"/>
</dbReference>
<sequence length="276" mass="29120">MAALSSHPPNVTALTPPSSSHGDAAPWGFHAASGHYETTLSDKAATATHQAQISPPMTSPPLSSSLVSPDAVDGNMLSADNGWHKPADGPAMLSPALTLDPAAGRASPSPDWPIPAQSNAIDPRKRRHQQTLGIDAPVSEDSKWIHRDKLAKIESAELQAAGIHVPRPRAHSKQRRDRSQSRIARATESTDMGRGRAYRDSSNLLRGSSADASTTISRWDPRSADEISQDGASNYFASNGTAAGGSRIPVAITSPAPIPLDFLERGSQAVPSNSQR</sequence>
<reference evidence="2 3" key="1">
    <citation type="submission" date="2017-06" db="EMBL/GenBank/DDBJ databases">
        <title>Ant-infecting Ophiocordyceps genomes reveal a high diversity of potential behavioral manipulation genes and a possible major role for enterotoxins.</title>
        <authorList>
            <person name="De Bekker C."/>
            <person name="Evans H.C."/>
            <person name="Brachmann A."/>
            <person name="Hughes D.P."/>
        </authorList>
    </citation>
    <scope>NUCLEOTIDE SEQUENCE [LARGE SCALE GENOMIC DNA]</scope>
    <source>
        <strain evidence="2 3">Map64</strain>
    </source>
</reference>
<protein>
    <submittedName>
        <fullName evidence="2">Uncharacterized protein</fullName>
    </submittedName>
</protein>
<feature type="region of interest" description="Disordered" evidence="1">
    <location>
        <begin position="1"/>
        <end position="69"/>
    </location>
</feature>
<feature type="compositionally biased region" description="Polar residues" evidence="1">
    <location>
        <begin position="200"/>
        <end position="217"/>
    </location>
</feature>
<dbReference type="EMBL" id="NJET01000291">
    <property type="protein sequence ID" value="PHH58825.1"/>
    <property type="molecule type" value="Genomic_DNA"/>
</dbReference>
<organism evidence="2 3">
    <name type="scientific">Ophiocordyceps australis</name>
    <dbReference type="NCBI Taxonomy" id="1399860"/>
    <lineage>
        <taxon>Eukaryota</taxon>
        <taxon>Fungi</taxon>
        <taxon>Dikarya</taxon>
        <taxon>Ascomycota</taxon>
        <taxon>Pezizomycotina</taxon>
        <taxon>Sordariomycetes</taxon>
        <taxon>Hypocreomycetidae</taxon>
        <taxon>Hypocreales</taxon>
        <taxon>Ophiocordycipitaceae</taxon>
        <taxon>Ophiocordyceps</taxon>
    </lineage>
</organism>
<name>A0A2C5XNK1_9HYPO</name>
<feature type="region of interest" description="Disordered" evidence="1">
    <location>
        <begin position="158"/>
        <end position="248"/>
    </location>
</feature>
<dbReference type="STRING" id="1399860.A0A2C5XNK1"/>
<keyword evidence="3" id="KW-1185">Reference proteome</keyword>
<feature type="compositionally biased region" description="Basic residues" evidence="1">
    <location>
        <begin position="166"/>
        <end position="176"/>
    </location>
</feature>
<comment type="caution">
    <text evidence="2">The sequence shown here is derived from an EMBL/GenBank/DDBJ whole genome shotgun (WGS) entry which is preliminary data.</text>
</comment>